<name>A0A8H4UTL1_9HYPO</name>
<reference evidence="1" key="2">
    <citation type="submission" date="2020-05" db="EMBL/GenBank/DDBJ databases">
        <authorList>
            <person name="Kim H.-S."/>
            <person name="Proctor R.H."/>
            <person name="Brown D.W."/>
        </authorList>
    </citation>
    <scope>NUCLEOTIDE SEQUENCE</scope>
    <source>
        <strain evidence="1">NRRL 22465</strain>
    </source>
</reference>
<gene>
    <name evidence="1" type="ORF">FZEAL_1025</name>
</gene>
<comment type="caution">
    <text evidence="1">The sequence shown here is derived from an EMBL/GenBank/DDBJ whole genome shotgun (WGS) entry which is preliminary data.</text>
</comment>
<proteinExistence type="predicted"/>
<dbReference type="EMBL" id="JABEYC010000058">
    <property type="protein sequence ID" value="KAF4983616.1"/>
    <property type="molecule type" value="Genomic_DNA"/>
</dbReference>
<keyword evidence="2" id="KW-1185">Reference proteome</keyword>
<dbReference type="AlphaFoldDB" id="A0A8H4UTL1"/>
<evidence type="ECO:0000313" key="1">
    <source>
        <dbReference type="EMBL" id="KAF4983616.1"/>
    </source>
</evidence>
<protein>
    <submittedName>
        <fullName evidence="1">Uncharacterized protein</fullName>
    </submittedName>
</protein>
<accession>A0A8H4UTL1</accession>
<sequence length="140" mass="15646">MQATKTPEYAQHLVTSPSLTRRQAKVTIDSSTLHIHTHTHTLTRNNTSGASSLSLSLSLNASHPSLNIDPDTAKKFKDFLARRDPKEEPQPPVNLGLRYMSVDTRAAYPRPDHEQFEAFGTSFRPKKEPQSDVTAAVVYF</sequence>
<evidence type="ECO:0000313" key="2">
    <source>
        <dbReference type="Proteomes" id="UP000635477"/>
    </source>
</evidence>
<reference evidence="1" key="1">
    <citation type="journal article" date="2020" name="BMC Genomics">
        <title>Correction to: Identification and distribution of gene clusters required for synthesis of sphingolipid metabolism inhibitors in diverse species of the filamentous fungus Fusarium.</title>
        <authorList>
            <person name="Kim H.S."/>
            <person name="Lohmar J.M."/>
            <person name="Busman M."/>
            <person name="Brown D.W."/>
            <person name="Naumann T.A."/>
            <person name="Divon H.H."/>
            <person name="Lysoe E."/>
            <person name="Uhlig S."/>
            <person name="Proctor R.H."/>
        </authorList>
    </citation>
    <scope>NUCLEOTIDE SEQUENCE</scope>
    <source>
        <strain evidence="1">NRRL 22465</strain>
    </source>
</reference>
<dbReference type="Proteomes" id="UP000635477">
    <property type="component" value="Unassembled WGS sequence"/>
</dbReference>
<organism evidence="1 2">
    <name type="scientific">Fusarium zealandicum</name>
    <dbReference type="NCBI Taxonomy" id="1053134"/>
    <lineage>
        <taxon>Eukaryota</taxon>
        <taxon>Fungi</taxon>
        <taxon>Dikarya</taxon>
        <taxon>Ascomycota</taxon>
        <taxon>Pezizomycotina</taxon>
        <taxon>Sordariomycetes</taxon>
        <taxon>Hypocreomycetidae</taxon>
        <taxon>Hypocreales</taxon>
        <taxon>Nectriaceae</taxon>
        <taxon>Fusarium</taxon>
        <taxon>Fusarium staphyleae species complex</taxon>
    </lineage>
</organism>